<feature type="repeat" description="ANK" evidence="3">
    <location>
        <begin position="489"/>
        <end position="521"/>
    </location>
</feature>
<dbReference type="PROSITE" id="PS50297">
    <property type="entry name" value="ANK_REP_REGION"/>
    <property type="match status" value="1"/>
</dbReference>
<evidence type="ECO:0000313" key="5">
    <source>
        <dbReference type="EMBL" id="KAK0646950.1"/>
    </source>
</evidence>
<dbReference type="InterPro" id="IPR002110">
    <property type="entry name" value="Ankyrin_rpt"/>
</dbReference>
<feature type="repeat" description="ANK" evidence="3">
    <location>
        <begin position="456"/>
        <end position="488"/>
    </location>
</feature>
<accession>A0AA39Y9G2</accession>
<sequence>MSATQSDAEPSSPGKNMSDDDQSSISGQEDGSGNGTESESDSYSSSFSVLSDAPWLGREFETTEEEIEFLESIIKSLRDEQDGANHLSILEALLRLGIAHQESGSSEKAEEALSEVRRDMEEAWGWDHLNSQACVKVSAAVLEALGRHDDTVALYRAAIDGTRRGLGREYPWSLELLNNFGCLCARNDNPDRAKKLFKEAYEAKRHVFGRCHKSTLDTLCNLFRVEHDLDSEELQETRRLLWSALRDLRGRYGDGNFTVQRAIKHGISLCIRSKDTEGIKDLCKACGMENPPNGDCGGWHVDDFIPPMSGEGRIVPEGEEVPVSFLTDFLAGSGPMLGTAILLALNWTRGFIKKWTGMDVSTLMTQLGVDDLGLASYTKSWTAIVDPALLLDLACGAGHEAAVRALLDKWENAGDAAEDGAIDMQRAFRKGVTSGSSHVVQLLLGFEVDIDARDDDERSALHDAADGGHGSVVSLLLDRAAETTAIDNHGDTPMDLAVRGNHENVVRLLMGRNGAMLASSAGKARDRPGLKKGRRRYAPMGWRKTQGWRQPSCTSTSTME</sequence>
<dbReference type="Proteomes" id="UP001174936">
    <property type="component" value="Unassembled WGS sequence"/>
</dbReference>
<evidence type="ECO:0000313" key="6">
    <source>
        <dbReference type="Proteomes" id="UP001174936"/>
    </source>
</evidence>
<name>A0AA39Y9G2_9PEZI</name>
<organism evidence="5 6">
    <name type="scientific">Cercophora newfieldiana</name>
    <dbReference type="NCBI Taxonomy" id="92897"/>
    <lineage>
        <taxon>Eukaryota</taxon>
        <taxon>Fungi</taxon>
        <taxon>Dikarya</taxon>
        <taxon>Ascomycota</taxon>
        <taxon>Pezizomycotina</taxon>
        <taxon>Sordariomycetes</taxon>
        <taxon>Sordariomycetidae</taxon>
        <taxon>Sordariales</taxon>
        <taxon>Lasiosphaeriaceae</taxon>
        <taxon>Cercophora</taxon>
    </lineage>
</organism>
<dbReference type="SUPFAM" id="SSF48452">
    <property type="entry name" value="TPR-like"/>
    <property type="match status" value="1"/>
</dbReference>
<dbReference type="SMART" id="SM00248">
    <property type="entry name" value="ANK"/>
    <property type="match status" value="3"/>
</dbReference>
<dbReference type="Pfam" id="PF12796">
    <property type="entry name" value="Ank_2"/>
    <property type="match status" value="1"/>
</dbReference>
<evidence type="ECO:0000256" key="3">
    <source>
        <dbReference type="PROSITE-ProRule" id="PRU00023"/>
    </source>
</evidence>
<dbReference type="InterPro" id="IPR036770">
    <property type="entry name" value="Ankyrin_rpt-contain_sf"/>
</dbReference>
<dbReference type="PROSITE" id="PS50088">
    <property type="entry name" value="ANK_REPEAT"/>
    <property type="match status" value="2"/>
</dbReference>
<keyword evidence="1" id="KW-0677">Repeat</keyword>
<evidence type="ECO:0000256" key="2">
    <source>
        <dbReference type="ARBA" id="ARBA00023043"/>
    </source>
</evidence>
<dbReference type="Gene3D" id="1.25.40.10">
    <property type="entry name" value="Tetratricopeptide repeat domain"/>
    <property type="match status" value="1"/>
</dbReference>
<keyword evidence="6" id="KW-1185">Reference proteome</keyword>
<dbReference type="SUPFAM" id="SSF48403">
    <property type="entry name" value="Ankyrin repeat"/>
    <property type="match status" value="1"/>
</dbReference>
<keyword evidence="2 3" id="KW-0040">ANK repeat</keyword>
<dbReference type="EMBL" id="JAULSV010000004">
    <property type="protein sequence ID" value="KAK0646950.1"/>
    <property type="molecule type" value="Genomic_DNA"/>
</dbReference>
<dbReference type="Pfam" id="PF13424">
    <property type="entry name" value="TPR_12"/>
    <property type="match status" value="1"/>
</dbReference>
<feature type="compositionally biased region" description="Polar residues" evidence="4">
    <location>
        <begin position="547"/>
        <end position="560"/>
    </location>
</feature>
<dbReference type="InterPro" id="IPR011990">
    <property type="entry name" value="TPR-like_helical_dom_sf"/>
</dbReference>
<protein>
    <submittedName>
        <fullName evidence="5">Uncharacterized protein</fullName>
    </submittedName>
</protein>
<evidence type="ECO:0000256" key="1">
    <source>
        <dbReference type="ARBA" id="ARBA00022737"/>
    </source>
</evidence>
<proteinExistence type="predicted"/>
<dbReference type="Gene3D" id="1.25.40.20">
    <property type="entry name" value="Ankyrin repeat-containing domain"/>
    <property type="match status" value="1"/>
</dbReference>
<evidence type="ECO:0000256" key="4">
    <source>
        <dbReference type="SAM" id="MobiDB-lite"/>
    </source>
</evidence>
<dbReference type="PANTHER" id="PTHR24198">
    <property type="entry name" value="ANKYRIN REPEAT AND PROTEIN KINASE DOMAIN-CONTAINING PROTEIN"/>
    <property type="match status" value="1"/>
</dbReference>
<feature type="region of interest" description="Disordered" evidence="4">
    <location>
        <begin position="519"/>
        <end position="560"/>
    </location>
</feature>
<dbReference type="AlphaFoldDB" id="A0AA39Y9G2"/>
<reference evidence="5" key="1">
    <citation type="submission" date="2023-06" db="EMBL/GenBank/DDBJ databases">
        <title>Genome-scale phylogeny and comparative genomics of the fungal order Sordariales.</title>
        <authorList>
            <consortium name="Lawrence Berkeley National Laboratory"/>
            <person name="Hensen N."/>
            <person name="Bonometti L."/>
            <person name="Westerberg I."/>
            <person name="Brannstrom I.O."/>
            <person name="Guillou S."/>
            <person name="Cros-Aarteil S."/>
            <person name="Calhoun S."/>
            <person name="Haridas S."/>
            <person name="Kuo A."/>
            <person name="Mondo S."/>
            <person name="Pangilinan J."/>
            <person name="Riley R."/>
            <person name="Labutti K."/>
            <person name="Andreopoulos B."/>
            <person name="Lipzen A."/>
            <person name="Chen C."/>
            <person name="Yanf M."/>
            <person name="Daum C."/>
            <person name="Ng V."/>
            <person name="Clum A."/>
            <person name="Steindorff A."/>
            <person name="Ohm R."/>
            <person name="Martin F."/>
            <person name="Silar P."/>
            <person name="Natvig D."/>
            <person name="Lalanne C."/>
            <person name="Gautier V."/>
            <person name="Ament-Velasquez S.L."/>
            <person name="Kruys A."/>
            <person name="Hutchinson M.I."/>
            <person name="Powell A.J."/>
            <person name="Barry K."/>
            <person name="Miller A.N."/>
            <person name="Grigoriev I.V."/>
            <person name="Debuchy R."/>
            <person name="Gladieux P."/>
            <person name="Thoren M.H."/>
            <person name="Johannesson H."/>
        </authorList>
    </citation>
    <scope>NUCLEOTIDE SEQUENCE</scope>
    <source>
        <strain evidence="5">SMH2532-1</strain>
    </source>
</reference>
<feature type="region of interest" description="Disordered" evidence="4">
    <location>
        <begin position="1"/>
        <end position="47"/>
    </location>
</feature>
<feature type="compositionally biased region" description="Polar residues" evidence="4">
    <location>
        <begin position="1"/>
        <end position="15"/>
    </location>
</feature>
<feature type="compositionally biased region" description="Polar residues" evidence="4">
    <location>
        <begin position="23"/>
        <end position="37"/>
    </location>
</feature>
<dbReference type="PANTHER" id="PTHR24198:SF165">
    <property type="entry name" value="ANKYRIN REPEAT-CONTAINING PROTEIN-RELATED"/>
    <property type="match status" value="1"/>
</dbReference>
<comment type="caution">
    <text evidence="5">The sequence shown here is derived from an EMBL/GenBank/DDBJ whole genome shotgun (WGS) entry which is preliminary data.</text>
</comment>
<gene>
    <name evidence="5" type="ORF">B0T16DRAFT_171160</name>
</gene>